<keyword evidence="6" id="KW-1185">Reference proteome</keyword>
<dbReference type="InterPro" id="IPR015424">
    <property type="entry name" value="PyrdxlP-dep_Trfase"/>
</dbReference>
<dbReference type="Gene3D" id="3.90.1150.10">
    <property type="entry name" value="Aspartate Aminotransferase, domain 1"/>
    <property type="match status" value="1"/>
</dbReference>
<dbReference type="Pfam" id="PF01212">
    <property type="entry name" value="Beta_elim_lyase"/>
    <property type="match status" value="1"/>
</dbReference>
<dbReference type="RefSeq" id="WP_132849354.1">
    <property type="nucleotide sequence ID" value="NZ_CP058648.1"/>
</dbReference>
<comment type="cofactor">
    <cofactor evidence="1">
        <name>pyridoxal 5'-phosphate</name>
        <dbReference type="ChEBI" id="CHEBI:597326"/>
    </cofactor>
</comment>
<name>A0A4R2T600_9FIRM</name>
<reference evidence="5 6" key="1">
    <citation type="submission" date="2019-03" db="EMBL/GenBank/DDBJ databases">
        <title>Genomic Encyclopedia of Type Strains, Phase IV (KMG-IV): sequencing the most valuable type-strain genomes for metagenomic binning, comparative biology and taxonomic classification.</title>
        <authorList>
            <person name="Goeker M."/>
        </authorList>
    </citation>
    <scope>NUCLEOTIDE SEQUENCE [LARGE SCALE GENOMIC DNA]</scope>
    <source>
        <strain evidence="5 6">DSM 100013</strain>
    </source>
</reference>
<dbReference type="Proteomes" id="UP000295504">
    <property type="component" value="Unassembled WGS sequence"/>
</dbReference>
<dbReference type="InterPro" id="IPR015422">
    <property type="entry name" value="PyrdxlP-dep_Trfase_small"/>
</dbReference>
<dbReference type="SUPFAM" id="SSF53383">
    <property type="entry name" value="PLP-dependent transferases"/>
    <property type="match status" value="1"/>
</dbReference>
<gene>
    <name evidence="5" type="ORF">EDD79_104029</name>
</gene>
<organism evidence="5 6">
    <name type="scientific">Serpentinicella alkaliphila</name>
    <dbReference type="NCBI Taxonomy" id="1734049"/>
    <lineage>
        <taxon>Bacteria</taxon>
        <taxon>Bacillati</taxon>
        <taxon>Bacillota</taxon>
        <taxon>Clostridia</taxon>
        <taxon>Peptostreptococcales</taxon>
        <taxon>Natronincolaceae</taxon>
        <taxon>Serpentinicella</taxon>
    </lineage>
</organism>
<dbReference type="InterPro" id="IPR001597">
    <property type="entry name" value="ArAA_b-elim_lyase/Thr_aldolase"/>
</dbReference>
<keyword evidence="3" id="KW-0663">Pyridoxal phosphate</keyword>
<dbReference type="InterPro" id="IPR015421">
    <property type="entry name" value="PyrdxlP-dep_Trfase_major"/>
</dbReference>
<accession>A0A4R2T600</accession>
<evidence type="ECO:0000256" key="3">
    <source>
        <dbReference type="ARBA" id="ARBA00022898"/>
    </source>
</evidence>
<dbReference type="OrthoDB" id="9774495at2"/>
<protein>
    <submittedName>
        <fullName evidence="5">L-threonine aldolase</fullName>
    </submittedName>
</protein>
<dbReference type="Gene3D" id="3.40.640.10">
    <property type="entry name" value="Type I PLP-dependent aspartate aminotransferase-like (Major domain)"/>
    <property type="match status" value="1"/>
</dbReference>
<dbReference type="GO" id="GO:0006520">
    <property type="term" value="P:amino acid metabolic process"/>
    <property type="evidence" value="ECO:0007669"/>
    <property type="project" value="InterPro"/>
</dbReference>
<dbReference type="AlphaFoldDB" id="A0A4R2T600"/>
<comment type="caution">
    <text evidence="5">The sequence shown here is derived from an EMBL/GenBank/DDBJ whole genome shotgun (WGS) entry which is preliminary data.</text>
</comment>
<dbReference type="GO" id="GO:0016829">
    <property type="term" value="F:lyase activity"/>
    <property type="evidence" value="ECO:0007669"/>
    <property type="project" value="InterPro"/>
</dbReference>
<evidence type="ECO:0000256" key="1">
    <source>
        <dbReference type="ARBA" id="ARBA00001933"/>
    </source>
</evidence>
<dbReference type="PANTHER" id="PTHR48097">
    <property type="entry name" value="L-THREONINE ALDOLASE-RELATED"/>
    <property type="match status" value="1"/>
</dbReference>
<dbReference type="EMBL" id="SLYC01000040">
    <property type="protein sequence ID" value="TCP98447.1"/>
    <property type="molecule type" value="Genomic_DNA"/>
</dbReference>
<evidence type="ECO:0000256" key="2">
    <source>
        <dbReference type="ARBA" id="ARBA00006966"/>
    </source>
</evidence>
<feature type="domain" description="Aromatic amino acid beta-eliminating lyase/threonine aldolase" evidence="4">
    <location>
        <begin position="31"/>
        <end position="289"/>
    </location>
</feature>
<sequence>MIKYSFKNDYSEGAHPNILHALISTNLEQQDGYGGDVYCHKASSIIKERLNSPNSDIHFVSGGTQANLIVISSILRPYESVIAASTGHINTHETGAIEATGHKINTVEKEDGKLTAKDIEQILIGHTDEHMVKPRMVYISNSTEIGTVYTKNELEEIYNYCRQNDLYLFLDGARLGSAICARDNDMTIEGLCKLVDVFYIGGTKNGALIGEAIVINNDRIKENFRFNMKQKGALLAKGRLLGLQFYELFKDGLYFELAKHANSMAAMLSSEFERLGYTFLTESTSNQIFPILPNNIIDKLNEMYAFYTWSSIDDKNSSIRLVTSWATKEESVSSFIEDLRRLTNEFSK</sequence>
<comment type="similarity">
    <text evidence="2">Belongs to the threonine aldolase family.</text>
</comment>
<dbReference type="PANTHER" id="PTHR48097:SF5">
    <property type="entry name" value="LOW SPECIFICITY L-THREONINE ALDOLASE"/>
    <property type="match status" value="1"/>
</dbReference>
<evidence type="ECO:0000259" key="4">
    <source>
        <dbReference type="Pfam" id="PF01212"/>
    </source>
</evidence>
<proteinExistence type="inferred from homology"/>
<evidence type="ECO:0000313" key="6">
    <source>
        <dbReference type="Proteomes" id="UP000295504"/>
    </source>
</evidence>
<evidence type="ECO:0000313" key="5">
    <source>
        <dbReference type="EMBL" id="TCP98447.1"/>
    </source>
</evidence>